<protein>
    <recommendedName>
        <fullName evidence="5">Spo7-like protein</fullName>
    </recommendedName>
</protein>
<feature type="compositionally biased region" description="Basic and acidic residues" evidence="1">
    <location>
        <begin position="270"/>
        <end position="279"/>
    </location>
</feature>
<feature type="region of interest" description="Disordered" evidence="1">
    <location>
        <begin position="374"/>
        <end position="480"/>
    </location>
</feature>
<sequence>MSQLDQIVKGAPPPEIQVHRPDTGSLPPPSPSSSPSPAPSPLSSSSQESSETAASSVATAAAPDPLSALPSSPPQIYLNLLIVESALRAQYLALRARRRQNTFFLLLLALWIVYFTYALFFRPREDGRGLGGSVYWVVETGEKVALTGGVVTAILIWGTGQWERGMRWPRRWLGVTNRGIRGMNAKVVVIPGPWWKELLSYISFIFPYSAFFPSNTSFHYVEYERPASASASAAAAAAAAAAASASSGAHGDRPASRRRRGSSVTSLRQPPDEENRIGVEEDLAPGGDYIRLLLLPKSFSPAFRKNWDEYRTDYWEKENERRARLRQKIKEFTRQQARANAGWLWWARWRYWKQSYPRAIPVISKSGRDIERYTHHRASHSRPWNGSEREKLRRTPPYADSHSHSHSRTSSRSSTPHAVSDVEDKLPLDRERRSSVSRRGSGGSPGTPKRNKSVSQTASGSSRFSTPLTPLSASGSDEGS</sequence>
<feature type="compositionally biased region" description="Low complexity" evidence="1">
    <location>
        <begin position="41"/>
        <end position="57"/>
    </location>
</feature>
<dbReference type="PANTHER" id="PTHR28249">
    <property type="entry name" value="SPORULATION-SPECIFIC PROTEIN SPO7"/>
    <property type="match status" value="1"/>
</dbReference>
<keyword evidence="2" id="KW-0472">Membrane</keyword>
<dbReference type="GO" id="GO:0071595">
    <property type="term" value="C:Nem1-Spo7 phosphatase complex"/>
    <property type="evidence" value="ECO:0007669"/>
    <property type="project" value="TreeGrafter"/>
</dbReference>
<dbReference type="PANTHER" id="PTHR28249:SF1">
    <property type="entry name" value="SPORULATION-SPECIFIC PROTEIN SPO7"/>
    <property type="match status" value="1"/>
</dbReference>
<name>D4D7R3_TRIVH</name>
<proteinExistence type="predicted"/>
<feature type="transmembrane region" description="Helical" evidence="2">
    <location>
        <begin position="103"/>
        <end position="121"/>
    </location>
</feature>
<keyword evidence="2" id="KW-0812">Transmembrane</keyword>
<feature type="region of interest" description="Disordered" evidence="1">
    <location>
        <begin position="1"/>
        <end position="57"/>
    </location>
</feature>
<evidence type="ECO:0000313" key="3">
    <source>
        <dbReference type="EMBL" id="EFE42106.1"/>
    </source>
</evidence>
<keyword evidence="2" id="KW-1133">Transmembrane helix</keyword>
<gene>
    <name evidence="3" type="ORF">TRV_03147</name>
</gene>
<feature type="compositionally biased region" description="Polar residues" evidence="1">
    <location>
        <begin position="453"/>
        <end position="480"/>
    </location>
</feature>
<dbReference type="Proteomes" id="UP000008383">
    <property type="component" value="Unassembled WGS sequence"/>
</dbReference>
<dbReference type="EMBL" id="ACYE01000162">
    <property type="protein sequence ID" value="EFE42106.1"/>
    <property type="molecule type" value="Genomic_DNA"/>
</dbReference>
<evidence type="ECO:0000313" key="4">
    <source>
        <dbReference type="Proteomes" id="UP000008383"/>
    </source>
</evidence>
<evidence type="ECO:0000256" key="1">
    <source>
        <dbReference type="SAM" id="MobiDB-lite"/>
    </source>
</evidence>
<dbReference type="GeneID" id="9581418"/>
<feature type="compositionally biased region" description="Pro residues" evidence="1">
    <location>
        <begin position="26"/>
        <end position="40"/>
    </location>
</feature>
<evidence type="ECO:0008006" key="5">
    <source>
        <dbReference type="Google" id="ProtNLM"/>
    </source>
</evidence>
<keyword evidence="4" id="KW-1185">Reference proteome</keyword>
<reference evidence="4" key="1">
    <citation type="journal article" date="2011" name="Genome Biol.">
        <title>Comparative and functional genomics provide insights into the pathogenicity of dermatophytic fungi.</title>
        <authorList>
            <person name="Burmester A."/>
            <person name="Shelest E."/>
            <person name="Gloeckner G."/>
            <person name="Heddergott C."/>
            <person name="Schindler S."/>
            <person name="Staib P."/>
            <person name="Heidel A."/>
            <person name="Felder M."/>
            <person name="Petzold A."/>
            <person name="Szafranski K."/>
            <person name="Feuermann M."/>
            <person name="Pedruzzi I."/>
            <person name="Priebe S."/>
            <person name="Groth M."/>
            <person name="Winkler R."/>
            <person name="Li W."/>
            <person name="Kniemeyer O."/>
            <person name="Schroeckh V."/>
            <person name="Hertweck C."/>
            <person name="Hube B."/>
            <person name="White T.C."/>
            <person name="Platzer M."/>
            <person name="Guthke R."/>
            <person name="Heitman J."/>
            <person name="Woestemeyer J."/>
            <person name="Zipfel P.F."/>
            <person name="Monod M."/>
            <person name="Brakhage A.A."/>
        </authorList>
    </citation>
    <scope>NUCLEOTIDE SEQUENCE [LARGE SCALE GENOMIC DNA]</scope>
    <source>
        <strain evidence="4">HKI 0517</strain>
    </source>
</reference>
<evidence type="ECO:0000256" key="2">
    <source>
        <dbReference type="SAM" id="Phobius"/>
    </source>
</evidence>
<dbReference type="GO" id="GO:0019888">
    <property type="term" value="F:protein phosphatase regulator activity"/>
    <property type="evidence" value="ECO:0007669"/>
    <property type="project" value="InterPro"/>
</dbReference>
<dbReference type="GO" id="GO:0004721">
    <property type="term" value="F:phosphoprotein phosphatase activity"/>
    <property type="evidence" value="ECO:0007669"/>
    <property type="project" value="TreeGrafter"/>
</dbReference>
<dbReference type="AlphaFoldDB" id="D4D7R3"/>
<dbReference type="HOGENOM" id="CLU_032659_1_1_1"/>
<dbReference type="OrthoDB" id="5599171at2759"/>
<accession>D4D7R3</accession>
<dbReference type="RefSeq" id="XP_003022724.1">
    <property type="nucleotide sequence ID" value="XM_003022678.1"/>
</dbReference>
<comment type="caution">
    <text evidence="3">The sequence shown here is derived from an EMBL/GenBank/DDBJ whole genome shotgun (WGS) entry which is preliminary data.</text>
</comment>
<dbReference type="GO" id="GO:0006998">
    <property type="term" value="P:nuclear envelope organization"/>
    <property type="evidence" value="ECO:0007669"/>
    <property type="project" value="TreeGrafter"/>
</dbReference>
<dbReference type="InterPro" id="IPR005605">
    <property type="entry name" value="Spo7"/>
</dbReference>
<feature type="region of interest" description="Disordered" evidence="1">
    <location>
        <begin position="246"/>
        <end position="280"/>
    </location>
</feature>
<feature type="compositionally biased region" description="Basic and acidic residues" evidence="1">
    <location>
        <begin position="420"/>
        <end position="434"/>
    </location>
</feature>
<dbReference type="KEGG" id="tve:TRV_03147"/>
<dbReference type="Pfam" id="PF03907">
    <property type="entry name" value="Spo7"/>
    <property type="match status" value="1"/>
</dbReference>
<organism evidence="3 4">
    <name type="scientific">Trichophyton verrucosum (strain HKI 0517)</name>
    <dbReference type="NCBI Taxonomy" id="663202"/>
    <lineage>
        <taxon>Eukaryota</taxon>
        <taxon>Fungi</taxon>
        <taxon>Dikarya</taxon>
        <taxon>Ascomycota</taxon>
        <taxon>Pezizomycotina</taxon>
        <taxon>Eurotiomycetes</taxon>
        <taxon>Eurotiomycetidae</taxon>
        <taxon>Onygenales</taxon>
        <taxon>Arthrodermataceae</taxon>
        <taxon>Trichophyton</taxon>
    </lineage>
</organism>